<dbReference type="EMBL" id="BPLQ01003766">
    <property type="protein sequence ID" value="GIY02917.1"/>
    <property type="molecule type" value="Genomic_DNA"/>
</dbReference>
<name>A0AAV4Q0R8_9ARAC</name>
<dbReference type="AlphaFoldDB" id="A0AAV4Q0R8"/>
<feature type="compositionally biased region" description="Polar residues" evidence="1">
    <location>
        <begin position="1"/>
        <end position="17"/>
    </location>
</feature>
<comment type="caution">
    <text evidence="2">The sequence shown here is derived from an EMBL/GenBank/DDBJ whole genome shotgun (WGS) entry which is preliminary data.</text>
</comment>
<evidence type="ECO:0000256" key="1">
    <source>
        <dbReference type="SAM" id="MobiDB-lite"/>
    </source>
</evidence>
<protein>
    <submittedName>
        <fullName evidence="2">Uncharacterized protein</fullName>
    </submittedName>
</protein>
<dbReference type="Proteomes" id="UP001054837">
    <property type="component" value="Unassembled WGS sequence"/>
</dbReference>
<reference evidence="2 3" key="1">
    <citation type="submission" date="2021-06" db="EMBL/GenBank/DDBJ databases">
        <title>Caerostris darwini draft genome.</title>
        <authorList>
            <person name="Kono N."/>
            <person name="Arakawa K."/>
        </authorList>
    </citation>
    <scope>NUCLEOTIDE SEQUENCE [LARGE SCALE GENOMIC DNA]</scope>
</reference>
<evidence type="ECO:0000313" key="2">
    <source>
        <dbReference type="EMBL" id="GIY02917.1"/>
    </source>
</evidence>
<proteinExistence type="predicted"/>
<organism evidence="2 3">
    <name type="scientific">Caerostris darwini</name>
    <dbReference type="NCBI Taxonomy" id="1538125"/>
    <lineage>
        <taxon>Eukaryota</taxon>
        <taxon>Metazoa</taxon>
        <taxon>Ecdysozoa</taxon>
        <taxon>Arthropoda</taxon>
        <taxon>Chelicerata</taxon>
        <taxon>Arachnida</taxon>
        <taxon>Araneae</taxon>
        <taxon>Araneomorphae</taxon>
        <taxon>Entelegynae</taxon>
        <taxon>Araneoidea</taxon>
        <taxon>Araneidae</taxon>
        <taxon>Caerostris</taxon>
    </lineage>
</organism>
<gene>
    <name evidence="2" type="ORF">CDAR_407211</name>
</gene>
<evidence type="ECO:0000313" key="3">
    <source>
        <dbReference type="Proteomes" id="UP001054837"/>
    </source>
</evidence>
<accession>A0AAV4Q0R8</accession>
<feature type="region of interest" description="Disordered" evidence="1">
    <location>
        <begin position="1"/>
        <end position="20"/>
    </location>
</feature>
<keyword evidence="3" id="KW-1185">Reference proteome</keyword>
<sequence>MIDFFSSSTRHVQSERVSGSYPGLPDRAWRDALCLEASDLWTIVALIYLHRLFTIETSLMSERLPKIALKENFCIHHQGLIEVFHWRVVHEIELF</sequence>